<dbReference type="InterPro" id="IPR001789">
    <property type="entry name" value="Sig_transdc_resp-reg_receiver"/>
</dbReference>
<gene>
    <name evidence="3" type="primary">ypdB_28</name>
    <name evidence="3" type="ORF">SDC9_178500</name>
</gene>
<dbReference type="PANTHER" id="PTHR37299">
    <property type="entry name" value="TRANSCRIPTIONAL REGULATOR-RELATED"/>
    <property type="match status" value="1"/>
</dbReference>
<proteinExistence type="predicted"/>
<dbReference type="GO" id="GO:0003677">
    <property type="term" value="F:DNA binding"/>
    <property type="evidence" value="ECO:0007669"/>
    <property type="project" value="InterPro"/>
</dbReference>
<dbReference type="InterPro" id="IPR011006">
    <property type="entry name" value="CheY-like_superfamily"/>
</dbReference>
<dbReference type="GO" id="GO:0000156">
    <property type="term" value="F:phosphorelay response regulator activity"/>
    <property type="evidence" value="ECO:0007669"/>
    <property type="project" value="InterPro"/>
</dbReference>
<evidence type="ECO:0000259" key="2">
    <source>
        <dbReference type="PROSITE" id="PS50930"/>
    </source>
</evidence>
<name>A0A645GZ67_9ZZZZ</name>
<evidence type="ECO:0000259" key="1">
    <source>
        <dbReference type="PROSITE" id="PS50110"/>
    </source>
</evidence>
<feature type="domain" description="HTH LytTR-type" evidence="2">
    <location>
        <begin position="83"/>
        <end position="185"/>
    </location>
</feature>
<feature type="domain" description="Response regulatory" evidence="1">
    <location>
        <begin position="1"/>
        <end position="66"/>
    </location>
</feature>
<dbReference type="InterPro" id="IPR046947">
    <property type="entry name" value="LytR-like"/>
</dbReference>
<dbReference type="SMART" id="SM00850">
    <property type="entry name" value="LytTR"/>
    <property type="match status" value="1"/>
</dbReference>
<sequence length="185" mass="21077">MDIDLSTEMNGIYTAELLSGYHSVQVVFVSIHADDAIIKTAKQYGIGYIVKPFTSKEIEEMIGLASKNIVSLQHANKADQIKLKVKDDNRIFFIDLYDVVYFEARAHTILIYTAYESYQLNTSLKDIKALDINDCFIQPHRSFLVNRAYVSELINENYNYQLKLKSLSTLIPVSQSKVKVIKAIS</sequence>
<dbReference type="PROSITE" id="PS50110">
    <property type="entry name" value="RESPONSE_REGULATORY"/>
    <property type="match status" value="1"/>
</dbReference>
<organism evidence="3">
    <name type="scientific">bioreactor metagenome</name>
    <dbReference type="NCBI Taxonomy" id="1076179"/>
    <lineage>
        <taxon>unclassified sequences</taxon>
        <taxon>metagenomes</taxon>
        <taxon>ecological metagenomes</taxon>
    </lineage>
</organism>
<dbReference type="EMBL" id="VSSQ01082388">
    <property type="protein sequence ID" value="MPN31029.1"/>
    <property type="molecule type" value="Genomic_DNA"/>
</dbReference>
<protein>
    <submittedName>
        <fullName evidence="3">Transcriptional regulatory protein YpdB</fullName>
    </submittedName>
</protein>
<dbReference type="AlphaFoldDB" id="A0A645GZ67"/>
<evidence type="ECO:0000313" key="3">
    <source>
        <dbReference type="EMBL" id="MPN31029.1"/>
    </source>
</evidence>
<dbReference type="Pfam" id="PF04397">
    <property type="entry name" value="LytTR"/>
    <property type="match status" value="1"/>
</dbReference>
<accession>A0A645GZ67</accession>
<dbReference type="PANTHER" id="PTHR37299:SF1">
    <property type="entry name" value="STAGE 0 SPORULATION PROTEIN A HOMOLOG"/>
    <property type="match status" value="1"/>
</dbReference>
<dbReference type="InterPro" id="IPR007492">
    <property type="entry name" value="LytTR_DNA-bd_dom"/>
</dbReference>
<dbReference type="Gene3D" id="3.40.50.2300">
    <property type="match status" value="1"/>
</dbReference>
<dbReference type="Gene3D" id="2.40.50.1020">
    <property type="entry name" value="LytTr DNA-binding domain"/>
    <property type="match status" value="1"/>
</dbReference>
<comment type="caution">
    <text evidence="3">The sequence shown here is derived from an EMBL/GenBank/DDBJ whole genome shotgun (WGS) entry which is preliminary data.</text>
</comment>
<reference evidence="3" key="1">
    <citation type="submission" date="2019-08" db="EMBL/GenBank/DDBJ databases">
        <authorList>
            <person name="Kucharzyk K."/>
            <person name="Murdoch R.W."/>
            <person name="Higgins S."/>
            <person name="Loffler F."/>
        </authorList>
    </citation>
    <scope>NUCLEOTIDE SEQUENCE</scope>
</reference>
<dbReference type="PROSITE" id="PS50930">
    <property type="entry name" value="HTH_LYTTR"/>
    <property type="match status" value="1"/>
</dbReference>
<dbReference type="SUPFAM" id="SSF52172">
    <property type="entry name" value="CheY-like"/>
    <property type="match status" value="1"/>
</dbReference>